<dbReference type="Proteomes" id="UP001345827">
    <property type="component" value="Unassembled WGS sequence"/>
</dbReference>
<evidence type="ECO:0000256" key="1">
    <source>
        <dbReference type="SAM" id="MobiDB-lite"/>
    </source>
</evidence>
<gene>
    <name evidence="2" type="ORF">LTR25_000214</name>
</gene>
<dbReference type="EMBL" id="JAXLQG010000001">
    <property type="protein sequence ID" value="KAK5545207.1"/>
    <property type="molecule type" value="Genomic_DNA"/>
</dbReference>
<feature type="compositionally biased region" description="Low complexity" evidence="1">
    <location>
        <begin position="56"/>
        <end position="67"/>
    </location>
</feature>
<accession>A0AAV9QL20</accession>
<feature type="region of interest" description="Disordered" evidence="1">
    <location>
        <begin position="126"/>
        <end position="150"/>
    </location>
</feature>
<feature type="compositionally biased region" description="Pro residues" evidence="1">
    <location>
        <begin position="44"/>
        <end position="55"/>
    </location>
</feature>
<keyword evidence="3" id="KW-1185">Reference proteome</keyword>
<feature type="compositionally biased region" description="Polar residues" evidence="1">
    <location>
        <begin position="30"/>
        <end position="40"/>
    </location>
</feature>
<evidence type="ECO:0000313" key="3">
    <source>
        <dbReference type="Proteomes" id="UP001345827"/>
    </source>
</evidence>
<feature type="compositionally biased region" description="Low complexity" evidence="1">
    <location>
        <begin position="1"/>
        <end position="10"/>
    </location>
</feature>
<proteinExistence type="predicted"/>
<feature type="compositionally biased region" description="Polar residues" evidence="1">
    <location>
        <begin position="362"/>
        <end position="371"/>
    </location>
</feature>
<comment type="caution">
    <text evidence="2">The sequence shown here is derived from an EMBL/GenBank/DDBJ whole genome shotgun (WGS) entry which is preliminary data.</text>
</comment>
<evidence type="ECO:0000313" key="2">
    <source>
        <dbReference type="EMBL" id="KAK5545207.1"/>
    </source>
</evidence>
<feature type="region of interest" description="Disordered" evidence="1">
    <location>
        <begin position="333"/>
        <end position="386"/>
    </location>
</feature>
<dbReference type="AlphaFoldDB" id="A0AAV9QL20"/>
<feature type="region of interest" description="Disordered" evidence="1">
    <location>
        <begin position="1"/>
        <end position="67"/>
    </location>
</feature>
<feature type="compositionally biased region" description="Basic and acidic residues" evidence="1">
    <location>
        <begin position="138"/>
        <end position="149"/>
    </location>
</feature>
<organism evidence="2 3">
    <name type="scientific">Vermiconidia calcicola</name>
    <dbReference type="NCBI Taxonomy" id="1690605"/>
    <lineage>
        <taxon>Eukaryota</taxon>
        <taxon>Fungi</taxon>
        <taxon>Dikarya</taxon>
        <taxon>Ascomycota</taxon>
        <taxon>Pezizomycotina</taxon>
        <taxon>Dothideomycetes</taxon>
        <taxon>Dothideomycetidae</taxon>
        <taxon>Mycosphaerellales</taxon>
        <taxon>Extremaceae</taxon>
        <taxon>Vermiconidia</taxon>
    </lineage>
</organism>
<name>A0AAV9QL20_9PEZI</name>
<feature type="compositionally biased region" description="Acidic residues" evidence="1">
    <location>
        <begin position="334"/>
        <end position="361"/>
    </location>
</feature>
<reference evidence="2 3" key="1">
    <citation type="submission" date="2023-06" db="EMBL/GenBank/DDBJ databases">
        <title>Black Yeasts Isolated from many extreme environments.</title>
        <authorList>
            <person name="Coleine C."/>
            <person name="Stajich J.E."/>
            <person name="Selbmann L."/>
        </authorList>
    </citation>
    <scope>NUCLEOTIDE SEQUENCE [LARGE SCALE GENOMIC DNA]</scope>
    <source>
        <strain evidence="2 3">CCFEE 5887</strain>
    </source>
</reference>
<sequence length="488" mass="54258">MRLPPLSSSLQSGSFYPQAQHVFAQPQHDPWQSQYNQLQSGYGPPQPPYTLPAPPQYDQSSSYQGYQAQHEDINLKENQIATASTGDEPDEAVALDLAVSTGAPAGRKFSDARLASQGNSTVPVVDATGTVASGNGSKARESFGHDLKSPRAISSSSRELRYRFAPELVRAIIASTLVFARSLGLLVRFSISFQRIPTTTRKVALRESDSITILDLTVSTHLPSTDIVDVTDTPPLGPPGPELTVTSMDQFLATQSAEQQLEHAKNLRAFFVQVAANFDVELISMREILDNITEFMIIQTVDQRQTHIIDLRAYLKKLLADQDPQLADKLFPDVMDEDGVDTDTAVDDEVDDGDEDYDPDNENGQVKSKVTNMLPPPRTFMTSPDDRRLSRQGRQLWMYDYGVARLKDQKMDWLSQTGTIMDFWPLGHIVTAAPMKSDWEMWRDLATLAINAFGTPFQSDRESVRILWPNRACGTSGCDDTKQHTRAF</sequence>
<protein>
    <submittedName>
        <fullName evidence="2">Uncharacterized protein</fullName>
    </submittedName>
</protein>